<evidence type="ECO:0000313" key="1">
    <source>
        <dbReference type="EMBL" id="RDB27274.1"/>
    </source>
</evidence>
<evidence type="ECO:0008006" key="3">
    <source>
        <dbReference type="Google" id="ProtNLM"/>
    </source>
</evidence>
<dbReference type="SUPFAM" id="SSF144232">
    <property type="entry name" value="HIT/MYND zinc finger-like"/>
    <property type="match status" value="1"/>
</dbReference>
<dbReference type="STRING" id="39966.A0A369K656"/>
<name>A0A369K656_HYPMA</name>
<dbReference type="InParanoid" id="A0A369K656"/>
<proteinExistence type="predicted"/>
<dbReference type="EMBL" id="LUEZ02000017">
    <property type="protein sequence ID" value="RDB27274.1"/>
    <property type="molecule type" value="Genomic_DNA"/>
</dbReference>
<dbReference type="OrthoDB" id="341421at2759"/>
<accession>A0A369K656</accession>
<gene>
    <name evidence="1" type="ORF">Hypma_004290</name>
</gene>
<organism evidence="1 2">
    <name type="scientific">Hypsizygus marmoreus</name>
    <name type="common">White beech mushroom</name>
    <name type="synonym">Agaricus marmoreus</name>
    <dbReference type="NCBI Taxonomy" id="39966"/>
    <lineage>
        <taxon>Eukaryota</taxon>
        <taxon>Fungi</taxon>
        <taxon>Dikarya</taxon>
        <taxon>Basidiomycota</taxon>
        <taxon>Agaricomycotina</taxon>
        <taxon>Agaricomycetes</taxon>
        <taxon>Agaricomycetidae</taxon>
        <taxon>Agaricales</taxon>
        <taxon>Tricholomatineae</taxon>
        <taxon>Lyophyllaceae</taxon>
        <taxon>Hypsizygus</taxon>
    </lineage>
</organism>
<evidence type="ECO:0000313" key="2">
    <source>
        <dbReference type="Proteomes" id="UP000076154"/>
    </source>
</evidence>
<protein>
    <recommendedName>
        <fullName evidence="3">MYND-type domain-containing protein</fullName>
    </recommendedName>
</protein>
<keyword evidence="2" id="KW-1185">Reference proteome</keyword>
<reference evidence="1" key="1">
    <citation type="submission" date="2018-04" db="EMBL/GenBank/DDBJ databases">
        <title>Whole genome sequencing of Hypsizygus marmoreus.</title>
        <authorList>
            <person name="Choi I.-G."/>
            <person name="Min B."/>
            <person name="Kim J.-G."/>
            <person name="Kim S."/>
            <person name="Oh Y.-L."/>
            <person name="Kong W.-S."/>
            <person name="Park H."/>
            <person name="Jeong J."/>
            <person name="Song E.-S."/>
        </authorList>
    </citation>
    <scope>NUCLEOTIDE SEQUENCE [LARGE SCALE GENOMIC DNA]</scope>
    <source>
        <strain evidence="1">51987-8</strain>
    </source>
</reference>
<dbReference type="Proteomes" id="UP000076154">
    <property type="component" value="Unassembled WGS sequence"/>
</dbReference>
<comment type="caution">
    <text evidence="1">The sequence shown here is derived from an EMBL/GenBank/DDBJ whole genome shotgun (WGS) entry which is preliminary data.</text>
</comment>
<dbReference type="AlphaFoldDB" id="A0A369K656"/>
<sequence>MPKRRHVSKHPSTVALEKVLELPGANPLKTIIHSHLSCAATILYQYRMLSSVKVYVSVASTFDDPPETVPGLSKKSFLARKKVLEWFSEHGKRWIPILYQYEVCTPRKQREQCKYLRIACRLSKLLRNERAIWDISCSWIYPSNAFSWLWFIPPFAAMCGECSESDDKHDYDAMTKYHAHRLMSLLQCLYHDLDIEIWVRATYTMPKQNFTLARNFTSPYEPPQPSEITVENEAESEPRPPTICVTSNDFVPCLLSSELENIDNLLAQGSAGPSIPPHVRAQVLGSKDARPDVGPAWRRRNPRQCSNCGVVKQKNLMLCSKCKLDYYCGKEWSVISFVLHFLRN</sequence>